<evidence type="ECO:0000256" key="1">
    <source>
        <dbReference type="SAM" id="MobiDB-lite"/>
    </source>
</evidence>
<proteinExistence type="predicted"/>
<accession>A0ABN3KVC7</accession>
<evidence type="ECO:0000313" key="2">
    <source>
        <dbReference type="EMBL" id="GAA2470686.1"/>
    </source>
</evidence>
<feature type="compositionally biased region" description="Basic and acidic residues" evidence="1">
    <location>
        <begin position="43"/>
        <end position="53"/>
    </location>
</feature>
<keyword evidence="3" id="KW-1185">Reference proteome</keyword>
<feature type="region of interest" description="Disordered" evidence="1">
    <location>
        <begin position="72"/>
        <end position="136"/>
    </location>
</feature>
<comment type="caution">
    <text evidence="2">The sequence shown here is derived from an EMBL/GenBank/DDBJ whole genome shotgun (WGS) entry which is preliminary data.</text>
</comment>
<protein>
    <submittedName>
        <fullName evidence="2">Uncharacterized protein</fullName>
    </submittedName>
</protein>
<reference evidence="2 3" key="1">
    <citation type="journal article" date="2019" name="Int. J. Syst. Evol. Microbiol.">
        <title>The Global Catalogue of Microorganisms (GCM) 10K type strain sequencing project: providing services to taxonomists for standard genome sequencing and annotation.</title>
        <authorList>
            <consortium name="The Broad Institute Genomics Platform"/>
            <consortium name="The Broad Institute Genome Sequencing Center for Infectious Disease"/>
            <person name="Wu L."/>
            <person name="Ma J."/>
        </authorList>
    </citation>
    <scope>NUCLEOTIDE SEQUENCE [LARGE SCALE GENOMIC DNA]</scope>
    <source>
        <strain evidence="2 3">JCM 16259</strain>
    </source>
</reference>
<sequence>MFDSSEAALIDDPIDRNDANEPTLPIDSTDPTLPIESTDPVDPIDRNESRDAIDHFPLRDLGMRPSLGTACRRPCRNAPRPDLPSVRGYRAARPRDGGGDVALATRTRAGRMPCRPVFSRAPSRSTLRSPHDRAAR</sequence>
<gene>
    <name evidence="2" type="ORF">GCM10009858_04980</name>
</gene>
<dbReference type="EMBL" id="BAAARE010000002">
    <property type="protein sequence ID" value="GAA2470686.1"/>
    <property type="molecule type" value="Genomic_DNA"/>
</dbReference>
<name>A0ABN3KVC7_9MICO</name>
<dbReference type="Proteomes" id="UP001500730">
    <property type="component" value="Unassembled WGS sequence"/>
</dbReference>
<evidence type="ECO:0000313" key="3">
    <source>
        <dbReference type="Proteomes" id="UP001500730"/>
    </source>
</evidence>
<feature type="region of interest" description="Disordered" evidence="1">
    <location>
        <begin position="1"/>
        <end position="53"/>
    </location>
</feature>
<organism evidence="2 3">
    <name type="scientific">Terrabacter carboxydivorans</name>
    <dbReference type="NCBI Taxonomy" id="619730"/>
    <lineage>
        <taxon>Bacteria</taxon>
        <taxon>Bacillati</taxon>
        <taxon>Actinomycetota</taxon>
        <taxon>Actinomycetes</taxon>
        <taxon>Micrococcales</taxon>
        <taxon>Intrasporangiaceae</taxon>
        <taxon>Terrabacter</taxon>
    </lineage>
</organism>